<evidence type="ECO:0000313" key="2">
    <source>
        <dbReference type="Proteomes" id="UP000593579"/>
    </source>
</evidence>
<organism evidence="1 2">
    <name type="scientific">Gossypium gossypioides</name>
    <name type="common">Mexican cotton</name>
    <name type="synonym">Selera gossypioides</name>
    <dbReference type="NCBI Taxonomy" id="34282"/>
    <lineage>
        <taxon>Eukaryota</taxon>
        <taxon>Viridiplantae</taxon>
        <taxon>Streptophyta</taxon>
        <taxon>Embryophyta</taxon>
        <taxon>Tracheophyta</taxon>
        <taxon>Spermatophyta</taxon>
        <taxon>Magnoliopsida</taxon>
        <taxon>eudicotyledons</taxon>
        <taxon>Gunneridae</taxon>
        <taxon>Pentapetalae</taxon>
        <taxon>rosids</taxon>
        <taxon>malvids</taxon>
        <taxon>Malvales</taxon>
        <taxon>Malvaceae</taxon>
        <taxon>Malvoideae</taxon>
        <taxon>Gossypium</taxon>
    </lineage>
</organism>
<dbReference type="AlphaFoldDB" id="A0A7J9D209"/>
<keyword evidence="2" id="KW-1185">Reference proteome</keyword>
<protein>
    <recommendedName>
        <fullName evidence="3">DUF4283 domain-containing protein</fullName>
    </recommendedName>
</protein>
<proteinExistence type="predicted"/>
<feature type="non-terminal residue" evidence="1">
    <location>
        <position position="51"/>
    </location>
</feature>
<sequence length="51" mass="6039">MNKVVDGMSWFFNNHLILLQKLEIREDPLQLSLHHALFWVQIHDLPIGLMS</sequence>
<comment type="caution">
    <text evidence="1">The sequence shown here is derived from an EMBL/GenBank/DDBJ whole genome shotgun (WGS) entry which is preliminary data.</text>
</comment>
<dbReference type="EMBL" id="JABEZY010263922">
    <property type="protein sequence ID" value="MBA0754770.1"/>
    <property type="molecule type" value="Genomic_DNA"/>
</dbReference>
<name>A0A7J9D209_GOSGO</name>
<evidence type="ECO:0000313" key="1">
    <source>
        <dbReference type="EMBL" id="MBA0754770.1"/>
    </source>
</evidence>
<reference evidence="1 2" key="1">
    <citation type="journal article" date="2019" name="Genome Biol. Evol.">
        <title>Insights into the evolution of the New World diploid cottons (Gossypium, subgenus Houzingenia) based on genome sequencing.</title>
        <authorList>
            <person name="Grover C.E."/>
            <person name="Arick M.A. 2nd"/>
            <person name="Thrash A."/>
            <person name="Conover J.L."/>
            <person name="Sanders W.S."/>
            <person name="Peterson D.G."/>
            <person name="Frelichowski J.E."/>
            <person name="Scheffler J.A."/>
            <person name="Scheffler B.E."/>
            <person name="Wendel J.F."/>
        </authorList>
    </citation>
    <scope>NUCLEOTIDE SEQUENCE [LARGE SCALE GENOMIC DNA]</scope>
    <source>
        <strain evidence="1">5</strain>
        <tissue evidence="1">Leaf</tissue>
    </source>
</reference>
<evidence type="ECO:0008006" key="3">
    <source>
        <dbReference type="Google" id="ProtNLM"/>
    </source>
</evidence>
<accession>A0A7J9D209</accession>
<dbReference type="OrthoDB" id="1707487at2759"/>
<dbReference type="Proteomes" id="UP000593579">
    <property type="component" value="Unassembled WGS sequence"/>
</dbReference>
<gene>
    <name evidence="1" type="ORF">Gogos_020833</name>
</gene>